<comment type="caution">
    <text evidence="2">The sequence shown here is derived from an EMBL/GenBank/DDBJ whole genome shotgun (WGS) entry which is preliminary data.</text>
</comment>
<feature type="region of interest" description="Disordered" evidence="1">
    <location>
        <begin position="297"/>
        <end position="334"/>
    </location>
</feature>
<dbReference type="Proteomes" id="UP001281761">
    <property type="component" value="Unassembled WGS sequence"/>
</dbReference>
<proteinExistence type="predicted"/>
<reference evidence="2 3" key="1">
    <citation type="journal article" date="2022" name="bioRxiv">
        <title>Genomics of Preaxostyla Flagellates Illuminates Evolutionary Transitions and the Path Towards Mitochondrial Loss.</title>
        <authorList>
            <person name="Novak L.V.F."/>
            <person name="Treitli S.C."/>
            <person name="Pyrih J."/>
            <person name="Halakuc P."/>
            <person name="Pipaliya S.V."/>
            <person name="Vacek V."/>
            <person name="Brzon O."/>
            <person name="Soukal P."/>
            <person name="Eme L."/>
            <person name="Dacks J.B."/>
            <person name="Karnkowska A."/>
            <person name="Elias M."/>
            <person name="Hampl V."/>
        </authorList>
    </citation>
    <scope>NUCLEOTIDE SEQUENCE [LARGE SCALE GENOMIC DNA]</scope>
    <source>
        <strain evidence="2">NAU3</strain>
        <tissue evidence="2">Gut</tissue>
    </source>
</reference>
<sequence>MRAEILRSYEEFAERLKGRKTPEWVMRHATYPVQPPSLTSHRSKNCLARETTHLQETARRRTSTGQWARRMHSRISQHVGLLVRETKISRNDRPLTVSWTVAACQSTVTHTHPEQKTHRRKRRARTHSLRPSQPHPPKSTNTSPTMSSSPTPTHLLDESSFDWGSRGGSGGLNRHDEFEEIKTSLAQNKAETNKSADQSHSSSIPSLTYEDCGMVGSIQEVLGIDKACTRTGMKKAVPVCLRRTQPPSFDSSKCVSVLLSRSSSQYMSGDLIMSQVLWNNAPLNDELHFEWVEVTQSETDDENETGQSEEQKIKSDNVSVNIDSHDTPQGLASQFPLQCLS</sequence>
<keyword evidence="3" id="KW-1185">Reference proteome</keyword>
<name>A0ABQ9XGI1_9EUKA</name>
<organism evidence="2 3">
    <name type="scientific">Blattamonas nauphoetae</name>
    <dbReference type="NCBI Taxonomy" id="2049346"/>
    <lineage>
        <taxon>Eukaryota</taxon>
        <taxon>Metamonada</taxon>
        <taxon>Preaxostyla</taxon>
        <taxon>Oxymonadida</taxon>
        <taxon>Blattamonas</taxon>
    </lineage>
</organism>
<dbReference type="EMBL" id="JARBJD010000135">
    <property type="protein sequence ID" value="KAK2950447.1"/>
    <property type="molecule type" value="Genomic_DNA"/>
</dbReference>
<feature type="compositionally biased region" description="Low complexity" evidence="1">
    <location>
        <begin position="138"/>
        <end position="153"/>
    </location>
</feature>
<feature type="compositionally biased region" description="Basic residues" evidence="1">
    <location>
        <begin position="117"/>
        <end position="128"/>
    </location>
</feature>
<protein>
    <submittedName>
        <fullName evidence="2">Uncharacterized protein</fullName>
    </submittedName>
</protein>
<evidence type="ECO:0000256" key="1">
    <source>
        <dbReference type="SAM" id="MobiDB-lite"/>
    </source>
</evidence>
<evidence type="ECO:0000313" key="3">
    <source>
        <dbReference type="Proteomes" id="UP001281761"/>
    </source>
</evidence>
<gene>
    <name evidence="2" type="ORF">BLNAU_14565</name>
</gene>
<feature type="region of interest" description="Disordered" evidence="1">
    <location>
        <begin position="108"/>
        <end position="174"/>
    </location>
</feature>
<accession>A0ABQ9XGI1</accession>
<evidence type="ECO:0000313" key="2">
    <source>
        <dbReference type="EMBL" id="KAK2950447.1"/>
    </source>
</evidence>